<dbReference type="GO" id="GO:0005737">
    <property type="term" value="C:cytoplasm"/>
    <property type="evidence" value="ECO:0007669"/>
    <property type="project" value="TreeGrafter"/>
</dbReference>
<keyword evidence="5" id="KW-1185">Reference proteome</keyword>
<accession>A0A673UFN6</accession>
<proteinExistence type="inferred from homology"/>
<name>A0A673UFN6_SURSU</name>
<reference evidence="4" key="2">
    <citation type="submission" date="2025-08" db="UniProtKB">
        <authorList>
            <consortium name="Ensembl"/>
        </authorList>
    </citation>
    <scope>IDENTIFICATION</scope>
</reference>
<dbReference type="PANTHER" id="PTHR15215:SF2">
    <property type="entry name" value="PROTEIN THEMIS2"/>
    <property type="match status" value="1"/>
</dbReference>
<dbReference type="Ensembl" id="ENSSSUT00005023035.1">
    <property type="protein sequence ID" value="ENSSSUP00005020147.1"/>
    <property type="gene ID" value="ENSSSUG00005013032.1"/>
</dbReference>
<evidence type="ECO:0000256" key="2">
    <source>
        <dbReference type="SAM" id="MobiDB-lite"/>
    </source>
</evidence>
<dbReference type="GO" id="GO:0050852">
    <property type="term" value="P:T cell receptor signaling pathway"/>
    <property type="evidence" value="ECO:0007669"/>
    <property type="project" value="TreeGrafter"/>
</dbReference>
<comment type="similarity">
    <text evidence="1">Belongs to the themis family.</text>
</comment>
<dbReference type="Proteomes" id="UP000472268">
    <property type="component" value="Chromosome 8"/>
</dbReference>
<evidence type="ECO:0000256" key="1">
    <source>
        <dbReference type="ARBA" id="ARBA00006414"/>
    </source>
</evidence>
<reference evidence="4 5" key="1">
    <citation type="submission" date="2019-05" db="EMBL/GenBank/DDBJ databases">
        <title>A Chromosome-scale Meerkat (S. suricatta) Genome Assembly.</title>
        <authorList>
            <person name="Dudchenko O."/>
            <person name="Lieberman Aiden E."/>
            <person name="Tung J."/>
            <person name="Barreiro L.B."/>
            <person name="Clutton-Brock T.H."/>
        </authorList>
    </citation>
    <scope>NUCLEOTIDE SEQUENCE [LARGE SCALE GENOMIC DNA]</scope>
</reference>
<dbReference type="PANTHER" id="PTHR15215">
    <property type="entry name" value="CABIT DOMAIN-CONTAINING PROTEIN"/>
    <property type="match status" value="1"/>
</dbReference>
<feature type="domain" description="CABIT" evidence="3">
    <location>
        <begin position="288"/>
        <end position="387"/>
    </location>
</feature>
<organism evidence="4 5">
    <name type="scientific">Suricata suricatta</name>
    <name type="common">Meerkat</name>
    <dbReference type="NCBI Taxonomy" id="37032"/>
    <lineage>
        <taxon>Eukaryota</taxon>
        <taxon>Metazoa</taxon>
        <taxon>Chordata</taxon>
        <taxon>Craniata</taxon>
        <taxon>Vertebrata</taxon>
        <taxon>Euteleostomi</taxon>
        <taxon>Mammalia</taxon>
        <taxon>Eutheria</taxon>
        <taxon>Laurasiatheria</taxon>
        <taxon>Carnivora</taxon>
        <taxon>Feliformia</taxon>
        <taxon>Herpestidae</taxon>
        <taxon>Suricata</taxon>
    </lineage>
</organism>
<feature type="region of interest" description="Disordered" evidence="2">
    <location>
        <begin position="415"/>
        <end position="446"/>
    </location>
</feature>
<evidence type="ECO:0000259" key="3">
    <source>
        <dbReference type="Pfam" id="PF12736"/>
    </source>
</evidence>
<gene>
    <name evidence="4" type="primary">THEMIS2</name>
</gene>
<dbReference type="Pfam" id="PF12736">
    <property type="entry name" value="CABIT"/>
    <property type="match status" value="2"/>
</dbReference>
<feature type="region of interest" description="Disordered" evidence="2">
    <location>
        <begin position="480"/>
        <end position="502"/>
    </location>
</feature>
<protein>
    <submittedName>
        <fullName evidence="4">Thymocyte selection associated family member 2</fullName>
    </submittedName>
</protein>
<feature type="domain" description="CABIT" evidence="3">
    <location>
        <begin position="18"/>
        <end position="169"/>
    </location>
</feature>
<dbReference type="AlphaFoldDB" id="A0A673UFN6"/>
<dbReference type="InterPro" id="IPR039671">
    <property type="entry name" value="THEMIS"/>
</dbReference>
<dbReference type="InterPro" id="IPR025946">
    <property type="entry name" value="CABIT_dom"/>
</dbReference>
<reference evidence="4" key="3">
    <citation type="submission" date="2025-09" db="UniProtKB">
        <authorList>
            <consortium name="Ensembl"/>
        </authorList>
    </citation>
    <scope>IDENTIFICATION</scope>
</reference>
<dbReference type="GO" id="GO:0005634">
    <property type="term" value="C:nucleus"/>
    <property type="evidence" value="ECO:0007669"/>
    <property type="project" value="TreeGrafter"/>
</dbReference>
<sequence length="515" mass="57796">MEPVSLQDFVCALDPSSLPRVLRVCSGVYFQGSIYEISGNECCLSTGDLIKVTQICLQKVVCENPRTGQTIEIAPTFHGHFSRLTGPQSYGTLEELLSAARQHCKELPICFMSTRRMTTEARVVPEDQPLMLEDVEIYHGAYHARCVLHTKAQQLVLHLPLSQKGPFWEWEPGAPRPLLQALQDPGLNNLLFTCPALPWHALILRPQYEVQAVMHMRRTIVKIPSTLEVDVEDVTASSQHIHFIQPLLLSEALARGGPFPLTTEILERLSDQAGEDEEEEEEDYQEIDEDQILLPLYCSSSFVEEMNDGRRYSLEDLITQFSLPCEVKVVAKDSGHPADPLPPFPGLRLEEKITEPFLVVSLDPNPAVCFEIPPRWLDLSVVEAEGQPGPPAGPLSVATVEELTDAFYYSLRRLPNFENQPPPRPPKSQGLSGQKKRSGKEKGGQYSQVLELQEYPLLPKPKMKALPQSVKDSLDTYSKVSAHKKGLRATKSNTVDPDDDEHDYEEVLEQFRNTL</sequence>
<evidence type="ECO:0000313" key="5">
    <source>
        <dbReference type="Proteomes" id="UP000472268"/>
    </source>
</evidence>
<evidence type="ECO:0000313" key="4">
    <source>
        <dbReference type="Ensembl" id="ENSSSUP00005020147.1"/>
    </source>
</evidence>